<reference evidence="1" key="1">
    <citation type="submission" date="2019-08" db="EMBL/GenBank/DDBJ databases">
        <authorList>
            <person name="Kucharzyk K."/>
            <person name="Murdoch R.W."/>
            <person name="Higgins S."/>
            <person name="Loffler F."/>
        </authorList>
    </citation>
    <scope>NUCLEOTIDE SEQUENCE</scope>
</reference>
<comment type="caution">
    <text evidence="1">The sequence shown here is derived from an EMBL/GenBank/DDBJ whole genome shotgun (WGS) entry which is preliminary data.</text>
</comment>
<organism evidence="1">
    <name type="scientific">bioreactor metagenome</name>
    <dbReference type="NCBI Taxonomy" id="1076179"/>
    <lineage>
        <taxon>unclassified sequences</taxon>
        <taxon>metagenomes</taxon>
        <taxon>ecological metagenomes</taxon>
    </lineage>
</organism>
<sequence length="69" mass="7631">MAGGELVFGKVELTWEALAGVTYEIEVAETLEGTWSPFYTVSPTVDGKIILPLSSADSQRFFRLKKSDF</sequence>
<dbReference type="EMBL" id="VSSQ01120172">
    <property type="protein sequence ID" value="MPN53251.1"/>
    <property type="molecule type" value="Genomic_DNA"/>
</dbReference>
<proteinExistence type="predicted"/>
<dbReference type="AlphaFoldDB" id="A0A645IPJ8"/>
<accession>A0A645IPJ8</accession>
<protein>
    <submittedName>
        <fullName evidence="1">Uncharacterized protein</fullName>
    </submittedName>
</protein>
<gene>
    <name evidence="1" type="ORF">SDC9_200915</name>
</gene>
<name>A0A645IPJ8_9ZZZZ</name>
<evidence type="ECO:0000313" key="1">
    <source>
        <dbReference type="EMBL" id="MPN53251.1"/>
    </source>
</evidence>